<evidence type="ECO:0000256" key="1">
    <source>
        <dbReference type="SAM" id="MobiDB-lite"/>
    </source>
</evidence>
<dbReference type="PANTHER" id="PTHR11732">
    <property type="entry name" value="ALDO/KETO REDUCTASE"/>
    <property type="match status" value="1"/>
</dbReference>
<gene>
    <name evidence="4" type="ORF">PNOK_0688000</name>
</gene>
<proteinExistence type="predicted"/>
<dbReference type="GO" id="GO:0016491">
    <property type="term" value="F:oxidoreductase activity"/>
    <property type="evidence" value="ECO:0007669"/>
    <property type="project" value="InterPro"/>
</dbReference>
<protein>
    <submittedName>
        <fullName evidence="4">Aldo keto reductase</fullName>
    </submittedName>
</protein>
<dbReference type="PRINTS" id="PR00069">
    <property type="entry name" value="ALDKETRDTASE"/>
</dbReference>
<keyword evidence="2" id="KW-1133">Transmembrane helix</keyword>
<keyword evidence="5" id="KW-1185">Reference proteome</keyword>
<dbReference type="CDD" id="cd19071">
    <property type="entry name" value="AKR_AKR1-5-like"/>
    <property type="match status" value="1"/>
</dbReference>
<dbReference type="Proteomes" id="UP000217199">
    <property type="component" value="Unassembled WGS sequence"/>
</dbReference>
<dbReference type="AlphaFoldDB" id="A0A286UB90"/>
<dbReference type="Pfam" id="PF00248">
    <property type="entry name" value="Aldo_ket_red"/>
    <property type="match status" value="2"/>
</dbReference>
<feature type="transmembrane region" description="Helical" evidence="2">
    <location>
        <begin position="35"/>
        <end position="53"/>
    </location>
</feature>
<evidence type="ECO:0000313" key="4">
    <source>
        <dbReference type="EMBL" id="PAV16816.1"/>
    </source>
</evidence>
<dbReference type="InterPro" id="IPR018170">
    <property type="entry name" value="Aldo/ket_reductase_CS"/>
</dbReference>
<accession>A0A286UB90</accession>
<evidence type="ECO:0000313" key="5">
    <source>
        <dbReference type="Proteomes" id="UP000217199"/>
    </source>
</evidence>
<organism evidence="4 5">
    <name type="scientific">Pyrrhoderma noxium</name>
    <dbReference type="NCBI Taxonomy" id="2282107"/>
    <lineage>
        <taxon>Eukaryota</taxon>
        <taxon>Fungi</taxon>
        <taxon>Dikarya</taxon>
        <taxon>Basidiomycota</taxon>
        <taxon>Agaricomycotina</taxon>
        <taxon>Agaricomycetes</taxon>
        <taxon>Hymenochaetales</taxon>
        <taxon>Hymenochaetaceae</taxon>
        <taxon>Pyrrhoderma</taxon>
    </lineage>
</organism>
<keyword evidence="2" id="KW-0472">Membrane</keyword>
<feature type="domain" description="NADP-dependent oxidoreductase" evidence="3">
    <location>
        <begin position="211"/>
        <end position="329"/>
    </location>
</feature>
<dbReference type="InterPro" id="IPR023210">
    <property type="entry name" value="NADP_OxRdtase_dom"/>
</dbReference>
<feature type="region of interest" description="Disordered" evidence="1">
    <location>
        <begin position="1"/>
        <end position="25"/>
    </location>
</feature>
<dbReference type="Gene3D" id="3.20.20.100">
    <property type="entry name" value="NADP-dependent oxidoreductase domain"/>
    <property type="match status" value="2"/>
</dbReference>
<name>A0A286UB90_9AGAM</name>
<keyword evidence="2" id="KW-0812">Transmembrane</keyword>
<dbReference type="PROSITE" id="PS00063">
    <property type="entry name" value="ALDOKETO_REDUCTASE_3"/>
    <property type="match status" value="1"/>
</dbReference>
<sequence>MATPQKRNSVEIEKGRSTEYNKNDTSGARSSLRVLFTRLIIVFGAMYITIVGLRTVKNTGSLLPLSSWSSCRGKILGSGSHRNFGTLPTHYTLPSGDRIPSIALGAAADKGQVEDAVKKALQVGYRHIDDAWAYRNEKEVGQAIKESSVPRSDIWITSKLWNNFHAPEDVEPALDESLKNLGTDYLDLYLIHWPIAFNKESGPNGENEYCFNIRRIQNLTANPLKIKPAVLQVELNYYNPQPELIKWARENGLVVEAYSPLGSSREVGDLLRLPQIKKVANTLSITPAQAVISWQLQRGTVVLPKSVTPSRIEENFKVVQLPDDLFYELETAATSHPPKRVVNPSQAWGLDFDIFDD</sequence>
<dbReference type="STRING" id="2282107.A0A286UB90"/>
<dbReference type="SUPFAM" id="SSF51430">
    <property type="entry name" value="NAD(P)-linked oxidoreductase"/>
    <property type="match status" value="1"/>
</dbReference>
<evidence type="ECO:0000259" key="3">
    <source>
        <dbReference type="Pfam" id="PF00248"/>
    </source>
</evidence>
<dbReference type="InterPro" id="IPR036812">
    <property type="entry name" value="NAD(P)_OxRdtase_dom_sf"/>
</dbReference>
<dbReference type="InParanoid" id="A0A286UB90"/>
<reference evidence="4 5" key="1">
    <citation type="journal article" date="2017" name="Mol. Ecol.">
        <title>Comparative and population genomic landscape of Phellinus noxius: A hypervariable fungus causing root rot in trees.</title>
        <authorList>
            <person name="Chung C.L."/>
            <person name="Lee T.J."/>
            <person name="Akiba M."/>
            <person name="Lee H.H."/>
            <person name="Kuo T.H."/>
            <person name="Liu D."/>
            <person name="Ke H.M."/>
            <person name="Yokoi T."/>
            <person name="Roa M.B."/>
            <person name="Lu M.J."/>
            <person name="Chang Y.Y."/>
            <person name="Ann P.J."/>
            <person name="Tsai J.N."/>
            <person name="Chen C.Y."/>
            <person name="Tzean S.S."/>
            <person name="Ota Y."/>
            <person name="Hattori T."/>
            <person name="Sahashi N."/>
            <person name="Liou R.F."/>
            <person name="Kikuchi T."/>
            <person name="Tsai I.J."/>
        </authorList>
    </citation>
    <scope>NUCLEOTIDE SEQUENCE [LARGE SCALE GENOMIC DNA]</scope>
    <source>
        <strain evidence="4 5">FFPRI411160</strain>
    </source>
</reference>
<comment type="caution">
    <text evidence="4">The sequence shown here is derived from an EMBL/GenBank/DDBJ whole genome shotgun (WGS) entry which is preliminary data.</text>
</comment>
<dbReference type="InterPro" id="IPR020471">
    <property type="entry name" value="AKR"/>
</dbReference>
<dbReference type="EMBL" id="NBII01000007">
    <property type="protein sequence ID" value="PAV16816.1"/>
    <property type="molecule type" value="Genomic_DNA"/>
</dbReference>
<evidence type="ECO:0000256" key="2">
    <source>
        <dbReference type="SAM" id="Phobius"/>
    </source>
</evidence>
<feature type="domain" description="NADP-dependent oxidoreductase" evidence="3">
    <location>
        <begin position="108"/>
        <end position="195"/>
    </location>
</feature>
<feature type="compositionally biased region" description="Basic and acidic residues" evidence="1">
    <location>
        <begin position="8"/>
        <end position="22"/>
    </location>
</feature>
<dbReference type="OrthoDB" id="416253at2759"/>